<feature type="transmembrane region" description="Helical" evidence="8">
    <location>
        <begin position="130"/>
        <end position="152"/>
    </location>
</feature>
<comment type="similarity">
    <text evidence="8">Belongs to the binding-protein-dependent transport system permease family.</text>
</comment>
<keyword evidence="2 8" id="KW-0813">Transport</keyword>
<evidence type="ECO:0000256" key="2">
    <source>
        <dbReference type="ARBA" id="ARBA00022448"/>
    </source>
</evidence>
<evidence type="ECO:0000256" key="7">
    <source>
        <dbReference type="ARBA" id="ARBA00023136"/>
    </source>
</evidence>
<feature type="transmembrane region" description="Helical" evidence="8">
    <location>
        <begin position="21"/>
        <end position="43"/>
    </location>
</feature>
<keyword evidence="4" id="KW-0997">Cell inner membrane</keyword>
<sequence length="272" mass="28641">MTSPTDGLYLRQAGIGRGFRTLVLGAVGAFFLIPILASARYSVLGNHHHLTLSAYRSLFEDPNFRSSLELSLQVAIATVLLTGLLVIPTSIWVSVRIPKLRALLDVLSIVPLGVPSVVVVLGILGAYHGILNLILTSPFILAPIYVVLALPYSYRTFDTAVRSLDINTLVEAAQSLGASWSRTLVGVLLPNLRAGMIGALILAGAYALGEFVVASLLSFNTFPVYIVQIGLTAAAEAVAVSLVALLVAFVPLSLVAIVGGGRTKRRGVLATG</sequence>
<keyword evidence="11" id="KW-1185">Reference proteome</keyword>
<evidence type="ECO:0000256" key="5">
    <source>
        <dbReference type="ARBA" id="ARBA00022692"/>
    </source>
</evidence>
<dbReference type="CDD" id="cd06261">
    <property type="entry name" value="TM_PBP2"/>
    <property type="match status" value="1"/>
</dbReference>
<comment type="caution">
    <text evidence="10">The sequence shown here is derived from an EMBL/GenBank/DDBJ whole genome shotgun (WGS) entry which is preliminary data.</text>
</comment>
<feature type="transmembrane region" description="Helical" evidence="8">
    <location>
        <begin position="70"/>
        <end position="95"/>
    </location>
</feature>
<evidence type="ECO:0000256" key="1">
    <source>
        <dbReference type="ARBA" id="ARBA00004429"/>
    </source>
</evidence>
<feature type="domain" description="ABC transmembrane type-1" evidence="9">
    <location>
        <begin position="68"/>
        <end position="255"/>
    </location>
</feature>
<gene>
    <name evidence="10" type="ORF">AB6A68_12830</name>
</gene>
<dbReference type="InterPro" id="IPR000515">
    <property type="entry name" value="MetI-like"/>
</dbReference>
<accession>A0ABV3Y5A0</accession>
<keyword evidence="3" id="KW-1003">Cell membrane</keyword>
<name>A0ABV3Y5A0_9ACTN</name>
<organism evidence="10 11">
    <name type="scientific">Ferrimicrobium acidiphilum</name>
    <dbReference type="NCBI Taxonomy" id="121039"/>
    <lineage>
        <taxon>Bacteria</taxon>
        <taxon>Bacillati</taxon>
        <taxon>Actinomycetota</taxon>
        <taxon>Acidimicrobiia</taxon>
        <taxon>Acidimicrobiales</taxon>
        <taxon>Acidimicrobiaceae</taxon>
        <taxon>Ferrimicrobium</taxon>
    </lineage>
</organism>
<evidence type="ECO:0000256" key="6">
    <source>
        <dbReference type="ARBA" id="ARBA00022989"/>
    </source>
</evidence>
<dbReference type="PROSITE" id="PS50928">
    <property type="entry name" value="ABC_TM1"/>
    <property type="match status" value="1"/>
</dbReference>
<keyword evidence="6 8" id="KW-1133">Transmembrane helix</keyword>
<feature type="transmembrane region" description="Helical" evidence="8">
    <location>
        <begin position="225"/>
        <end position="258"/>
    </location>
</feature>
<evidence type="ECO:0000313" key="11">
    <source>
        <dbReference type="Proteomes" id="UP001560267"/>
    </source>
</evidence>
<evidence type="ECO:0000259" key="9">
    <source>
        <dbReference type="PROSITE" id="PS50928"/>
    </source>
</evidence>
<dbReference type="Proteomes" id="UP001560267">
    <property type="component" value="Unassembled WGS sequence"/>
</dbReference>
<proteinExistence type="inferred from homology"/>
<evidence type="ECO:0000256" key="3">
    <source>
        <dbReference type="ARBA" id="ARBA00022475"/>
    </source>
</evidence>
<keyword evidence="7 8" id="KW-0472">Membrane</keyword>
<comment type="subcellular location">
    <subcellularLocation>
        <location evidence="1">Cell inner membrane</location>
        <topology evidence="1">Multi-pass membrane protein</topology>
    </subcellularLocation>
    <subcellularLocation>
        <location evidence="8">Cell membrane</location>
        <topology evidence="8">Multi-pass membrane protein</topology>
    </subcellularLocation>
</comment>
<protein>
    <submittedName>
        <fullName evidence="10">ABC transporter permease</fullName>
    </submittedName>
</protein>
<evidence type="ECO:0000256" key="4">
    <source>
        <dbReference type="ARBA" id="ARBA00022519"/>
    </source>
</evidence>
<dbReference type="PANTHER" id="PTHR43357">
    <property type="entry name" value="INNER MEMBRANE ABC TRANSPORTER PERMEASE PROTEIN YDCV"/>
    <property type="match status" value="1"/>
</dbReference>
<feature type="transmembrane region" description="Helical" evidence="8">
    <location>
        <begin position="197"/>
        <end position="219"/>
    </location>
</feature>
<dbReference type="EMBL" id="JBFSHR010000074">
    <property type="protein sequence ID" value="MEX6430710.1"/>
    <property type="molecule type" value="Genomic_DNA"/>
</dbReference>
<dbReference type="SUPFAM" id="SSF161098">
    <property type="entry name" value="MetI-like"/>
    <property type="match status" value="1"/>
</dbReference>
<dbReference type="Pfam" id="PF00528">
    <property type="entry name" value="BPD_transp_1"/>
    <property type="match status" value="1"/>
</dbReference>
<reference evidence="10 11" key="1">
    <citation type="submission" date="2024-07" db="EMBL/GenBank/DDBJ databases">
        <title>Draft Genome Sequence of Ferrimicrobium acidiphilum Strain YE2023, Isolated from a Pulp of Bioleach Reactor.</title>
        <authorList>
            <person name="Elkina Y.A."/>
            <person name="Bulaeva A.G."/>
            <person name="Beletsky A.V."/>
            <person name="Mardanov A.V."/>
        </authorList>
    </citation>
    <scope>NUCLEOTIDE SEQUENCE [LARGE SCALE GENOMIC DNA]</scope>
    <source>
        <strain evidence="10 11">YE2023</strain>
    </source>
</reference>
<dbReference type="PANTHER" id="PTHR43357:SF4">
    <property type="entry name" value="INNER MEMBRANE ABC TRANSPORTER PERMEASE PROTEIN YDCV"/>
    <property type="match status" value="1"/>
</dbReference>
<dbReference type="Gene3D" id="1.10.3720.10">
    <property type="entry name" value="MetI-like"/>
    <property type="match status" value="1"/>
</dbReference>
<keyword evidence="5 8" id="KW-0812">Transmembrane</keyword>
<feature type="transmembrane region" description="Helical" evidence="8">
    <location>
        <begin position="102"/>
        <end position="124"/>
    </location>
</feature>
<evidence type="ECO:0000256" key="8">
    <source>
        <dbReference type="RuleBase" id="RU363032"/>
    </source>
</evidence>
<evidence type="ECO:0000313" key="10">
    <source>
        <dbReference type="EMBL" id="MEX6430710.1"/>
    </source>
</evidence>
<dbReference type="InterPro" id="IPR035906">
    <property type="entry name" value="MetI-like_sf"/>
</dbReference>
<dbReference type="RefSeq" id="WP_298383283.1">
    <property type="nucleotide sequence ID" value="NZ_JBFSHR010000074.1"/>
</dbReference>